<keyword evidence="3" id="KW-1185">Reference proteome</keyword>
<dbReference type="HOGENOM" id="CLU_533809_0_0_1"/>
<sequence>MSNFSEGVQRSQQDSRTSSPALSDTGSISQNVNQLPQNPSQGYKPQQGYNQPAVPYGQNASYHSQNQQMVQGDQKPKQAMNQSYPTGTGMPLQTQFGGQLPHQNIQGQMPGQSFTQQPCHSGQYPQNQQQTLPGGPSGQYLQNQQQNVPGGPSGQYPQNKQQNLPGGPSRQYPQNQQHNLPGGPPGQYSQNPQQNLPGGPSGQFAQNKQQNIPGGPTGQYPRSPQQNLPGTPSGQFAQNKQQDLPGVPSGQYPQNKQQNIPEGPSGQFLQNQQQNLPGGPSSYQRGQNLQQPSPAASPRPQYPPVSNTQYNQNIGYADTSFEGATQRQPVPQNIAGYQSSGVQQISPAHQYKMEQPNYSYQNSQQPTQPVYSNQTSAGQAFGNSQTQYPYQQPQNISPHHQSQQLPHMSQPYRTPMMKHAPNPQQTNPNQSNSQYTTTQQVSQNQNYTGQEQPARIVPFSTQNIYDRTSTQQPGQRFQNQQTPQLYASMQQPATAAQSLPASQGFHQKPGQ</sequence>
<feature type="compositionally biased region" description="Polar residues" evidence="1">
    <location>
        <begin position="220"/>
        <end position="242"/>
    </location>
</feature>
<feature type="compositionally biased region" description="Polar residues" evidence="1">
    <location>
        <begin position="322"/>
        <end position="347"/>
    </location>
</feature>
<dbReference type="RefSeq" id="XP_009045046.1">
    <property type="nucleotide sequence ID" value="XM_009046798.1"/>
</dbReference>
<evidence type="ECO:0000313" key="2">
    <source>
        <dbReference type="EMBL" id="ESP04236.1"/>
    </source>
</evidence>
<feature type="compositionally biased region" description="Polar residues" evidence="1">
    <location>
        <begin position="251"/>
        <end position="260"/>
    </location>
</feature>
<name>V4B9S5_LOTGI</name>
<feature type="compositionally biased region" description="Polar residues" evidence="1">
    <location>
        <begin position="155"/>
        <end position="164"/>
    </location>
</feature>
<dbReference type="EMBL" id="KB199835">
    <property type="protein sequence ID" value="ESP04236.1"/>
    <property type="molecule type" value="Genomic_DNA"/>
</dbReference>
<reference evidence="2 3" key="1">
    <citation type="journal article" date="2013" name="Nature">
        <title>Insights into bilaterian evolution from three spiralian genomes.</title>
        <authorList>
            <person name="Simakov O."/>
            <person name="Marletaz F."/>
            <person name="Cho S.J."/>
            <person name="Edsinger-Gonzales E."/>
            <person name="Havlak P."/>
            <person name="Hellsten U."/>
            <person name="Kuo D.H."/>
            <person name="Larsson T."/>
            <person name="Lv J."/>
            <person name="Arendt D."/>
            <person name="Savage R."/>
            <person name="Osoegawa K."/>
            <person name="de Jong P."/>
            <person name="Grimwood J."/>
            <person name="Chapman J.A."/>
            <person name="Shapiro H."/>
            <person name="Aerts A."/>
            <person name="Otillar R.P."/>
            <person name="Terry A.Y."/>
            <person name="Boore J.L."/>
            <person name="Grigoriev I.V."/>
            <person name="Lindberg D.R."/>
            <person name="Seaver E.C."/>
            <person name="Weisblat D.A."/>
            <person name="Putnam N.H."/>
            <person name="Rokhsar D.S."/>
        </authorList>
    </citation>
    <scope>NUCLEOTIDE SEQUENCE [LARGE SCALE GENOMIC DNA]</scope>
</reference>
<dbReference type="OMA" id="HPSAIYR"/>
<feature type="compositionally biased region" description="Polar residues" evidence="1">
    <location>
        <begin position="1"/>
        <end position="50"/>
    </location>
</feature>
<proteinExistence type="predicted"/>
<dbReference type="GeneID" id="20233816"/>
<feature type="compositionally biased region" description="Polar residues" evidence="1">
    <location>
        <begin position="459"/>
        <end position="511"/>
    </location>
</feature>
<evidence type="ECO:0000313" key="3">
    <source>
        <dbReference type="Proteomes" id="UP000030746"/>
    </source>
</evidence>
<feature type="compositionally biased region" description="Polar residues" evidence="1">
    <location>
        <begin position="79"/>
        <end position="132"/>
    </location>
</feature>
<dbReference type="KEGG" id="lgi:LOTGIDRAFT_136528"/>
<feature type="compositionally biased region" description="Polar residues" evidence="1">
    <location>
        <begin position="187"/>
        <end position="196"/>
    </location>
</feature>
<feature type="compositionally biased region" description="Polar residues" evidence="1">
    <location>
        <begin position="203"/>
        <end position="212"/>
    </location>
</feature>
<feature type="compositionally biased region" description="Polar residues" evidence="1">
    <location>
        <begin position="139"/>
        <end position="148"/>
    </location>
</feature>
<organism evidence="2 3">
    <name type="scientific">Lottia gigantea</name>
    <name type="common">Giant owl limpet</name>
    <dbReference type="NCBI Taxonomy" id="225164"/>
    <lineage>
        <taxon>Eukaryota</taxon>
        <taxon>Metazoa</taxon>
        <taxon>Spiralia</taxon>
        <taxon>Lophotrochozoa</taxon>
        <taxon>Mollusca</taxon>
        <taxon>Gastropoda</taxon>
        <taxon>Patellogastropoda</taxon>
        <taxon>Lottioidea</taxon>
        <taxon>Lottiidae</taxon>
        <taxon>Lottia</taxon>
    </lineage>
</organism>
<feature type="compositionally biased region" description="Polar residues" evidence="1">
    <location>
        <begin position="305"/>
        <end position="314"/>
    </location>
</feature>
<accession>V4B9S5</accession>
<dbReference type="CTD" id="20233816"/>
<feature type="compositionally biased region" description="Low complexity" evidence="1">
    <location>
        <begin position="421"/>
        <end position="448"/>
    </location>
</feature>
<evidence type="ECO:0000256" key="1">
    <source>
        <dbReference type="SAM" id="MobiDB-lite"/>
    </source>
</evidence>
<feature type="compositionally biased region" description="Polar residues" evidence="1">
    <location>
        <begin position="267"/>
        <end position="289"/>
    </location>
</feature>
<feature type="non-terminal residue" evidence="2">
    <location>
        <position position="511"/>
    </location>
</feature>
<feature type="compositionally biased region" description="Polar residues" evidence="1">
    <location>
        <begin position="58"/>
        <end position="71"/>
    </location>
</feature>
<protein>
    <submittedName>
        <fullName evidence="2">Uncharacterized protein</fullName>
    </submittedName>
</protein>
<dbReference type="OrthoDB" id="7783732at2759"/>
<gene>
    <name evidence="2" type="ORF">LOTGIDRAFT_136528</name>
</gene>
<dbReference type="AlphaFoldDB" id="V4B9S5"/>
<feature type="compositionally biased region" description="Polar residues" evidence="1">
    <location>
        <begin position="356"/>
        <end position="407"/>
    </location>
</feature>
<dbReference type="Proteomes" id="UP000030746">
    <property type="component" value="Unassembled WGS sequence"/>
</dbReference>
<feature type="region of interest" description="Disordered" evidence="1">
    <location>
        <begin position="1"/>
        <end position="511"/>
    </location>
</feature>